<dbReference type="Proteomes" id="UP001174909">
    <property type="component" value="Unassembled WGS sequence"/>
</dbReference>
<dbReference type="SUPFAM" id="SSF47090">
    <property type="entry name" value="PGBD-like"/>
    <property type="match status" value="1"/>
</dbReference>
<sequence>MQGEAGAAAPRAAPQRSGSADGMNRVSLREFRVTAFAATVGAAALCMAALAAPQAKGADFFEAYEAFQRGDYDEARAAWSKLAHAGDVDAQFNLGTLYENGLGVSEDAEKAARWYRVAAARRLDLARLALARLQRIGALEPDPDEDQIKLLETAARRGLAEAQFELGVAYDLGLGVTQNHATAAGWYQRAAEQGLTDAQYNLATLYDEGLGTPRDIERAQDWYMRAADAGEARAMNNLGYIYEKGLTGARDYGKAVVWYRRAARKGLAIAQSNLAALHYLGRGVTRDFEQSYRWYKAAAEQGDAVGRNGLGLLYANGLGVERNLAQAMAWFNLAAHAKGSAGADAMTYRDRLSRLMSPAERAEAEALSIEIAARAYAENVPNIPAFGVAMPRPANGFGDSAIYAQRLLKSLGYYDAAVDGVAGELTIKATRRFLRENGLSMAPQITRDLVAALEEERVERIAAAAAAAAEEAAGQERIDELPEQAAELNGQDQS</sequence>
<dbReference type="PANTHER" id="PTHR11102:SF160">
    <property type="entry name" value="ERAD-ASSOCIATED E3 UBIQUITIN-PROTEIN LIGASE COMPONENT HRD3"/>
    <property type="match status" value="1"/>
</dbReference>
<dbReference type="EMBL" id="CASHTH010002581">
    <property type="protein sequence ID" value="CAI8031995.1"/>
    <property type="molecule type" value="Genomic_DNA"/>
</dbReference>
<feature type="compositionally biased region" description="Low complexity" evidence="2">
    <location>
        <begin position="1"/>
        <end position="20"/>
    </location>
</feature>
<dbReference type="PANTHER" id="PTHR11102">
    <property type="entry name" value="SEL-1-LIKE PROTEIN"/>
    <property type="match status" value="1"/>
</dbReference>
<comment type="caution">
    <text evidence="4">The sequence shown here is derived from an EMBL/GenBank/DDBJ whole genome shotgun (WGS) entry which is preliminary data.</text>
</comment>
<keyword evidence="3" id="KW-1133">Transmembrane helix</keyword>
<evidence type="ECO:0000313" key="4">
    <source>
        <dbReference type="EMBL" id="CAI8031995.1"/>
    </source>
</evidence>
<name>A0AA35SKW3_GEOBA</name>
<reference evidence="4" key="1">
    <citation type="submission" date="2023-03" db="EMBL/GenBank/DDBJ databases">
        <authorList>
            <person name="Steffen K."/>
            <person name="Cardenas P."/>
        </authorList>
    </citation>
    <scope>NUCLEOTIDE SEQUENCE</scope>
</reference>
<dbReference type="Gene3D" id="1.25.40.10">
    <property type="entry name" value="Tetratricopeptide repeat domain"/>
    <property type="match status" value="2"/>
</dbReference>
<comment type="similarity">
    <text evidence="1">Belongs to the sel-1 family.</text>
</comment>
<feature type="region of interest" description="Disordered" evidence="2">
    <location>
        <begin position="1"/>
        <end position="21"/>
    </location>
</feature>
<gene>
    <name evidence="4" type="ORF">GBAR_LOCUS18118</name>
</gene>
<protein>
    <submittedName>
        <fullName evidence="4">Secretory immunoglobulin A-binding protein EsiB</fullName>
    </submittedName>
</protein>
<dbReference type="InterPro" id="IPR036365">
    <property type="entry name" value="PGBD-like_sf"/>
</dbReference>
<evidence type="ECO:0000256" key="1">
    <source>
        <dbReference type="ARBA" id="ARBA00038101"/>
    </source>
</evidence>
<keyword evidence="5" id="KW-1185">Reference proteome</keyword>
<feature type="transmembrane region" description="Helical" evidence="3">
    <location>
        <begin position="33"/>
        <end position="52"/>
    </location>
</feature>
<dbReference type="SMART" id="SM00671">
    <property type="entry name" value="SEL1"/>
    <property type="match status" value="6"/>
</dbReference>
<evidence type="ECO:0000256" key="3">
    <source>
        <dbReference type="SAM" id="Phobius"/>
    </source>
</evidence>
<dbReference type="SUPFAM" id="SSF81901">
    <property type="entry name" value="HCP-like"/>
    <property type="match status" value="2"/>
</dbReference>
<keyword evidence="3" id="KW-0812">Transmembrane</keyword>
<dbReference type="InterPro" id="IPR011990">
    <property type="entry name" value="TPR-like_helical_dom_sf"/>
</dbReference>
<organism evidence="4 5">
    <name type="scientific">Geodia barretti</name>
    <name type="common">Barrett's horny sponge</name>
    <dbReference type="NCBI Taxonomy" id="519541"/>
    <lineage>
        <taxon>Eukaryota</taxon>
        <taxon>Metazoa</taxon>
        <taxon>Porifera</taxon>
        <taxon>Demospongiae</taxon>
        <taxon>Heteroscleromorpha</taxon>
        <taxon>Tetractinellida</taxon>
        <taxon>Astrophorina</taxon>
        <taxon>Geodiidae</taxon>
        <taxon>Geodia</taxon>
    </lineage>
</organism>
<evidence type="ECO:0000313" key="5">
    <source>
        <dbReference type="Proteomes" id="UP001174909"/>
    </source>
</evidence>
<evidence type="ECO:0000256" key="2">
    <source>
        <dbReference type="SAM" id="MobiDB-lite"/>
    </source>
</evidence>
<dbReference type="InterPro" id="IPR050767">
    <property type="entry name" value="Sel1_AlgK"/>
</dbReference>
<dbReference type="Pfam" id="PF08238">
    <property type="entry name" value="Sel1"/>
    <property type="match status" value="6"/>
</dbReference>
<dbReference type="Gene3D" id="1.10.101.10">
    <property type="entry name" value="PGBD-like superfamily/PGBD"/>
    <property type="match status" value="1"/>
</dbReference>
<keyword evidence="3" id="KW-0472">Membrane</keyword>
<dbReference type="InterPro" id="IPR006597">
    <property type="entry name" value="Sel1-like"/>
</dbReference>
<proteinExistence type="inferred from homology"/>
<accession>A0AA35SKW3</accession>
<dbReference type="InterPro" id="IPR036366">
    <property type="entry name" value="PGBDSf"/>
</dbReference>
<dbReference type="AlphaFoldDB" id="A0AA35SKW3"/>